<dbReference type="Gene3D" id="3.90.550.50">
    <property type="match status" value="1"/>
</dbReference>
<evidence type="ECO:0000256" key="3">
    <source>
        <dbReference type="ARBA" id="ARBA00008661"/>
    </source>
</evidence>
<evidence type="ECO:0000256" key="12">
    <source>
        <dbReference type="ARBA" id="ARBA00023180"/>
    </source>
</evidence>
<evidence type="ECO:0000256" key="11">
    <source>
        <dbReference type="ARBA" id="ARBA00023136"/>
    </source>
</evidence>
<keyword evidence="6" id="KW-0812">Transmembrane</keyword>
<comment type="caution">
    <text evidence="15">The sequence shown here is derived from an EMBL/GenBank/DDBJ whole genome shotgun (WGS) entry which is preliminary data.</text>
</comment>
<dbReference type="PANTHER" id="PTHR11214:SF115">
    <property type="entry name" value="HEXOSYLTRANSFERASE"/>
    <property type="match status" value="1"/>
</dbReference>
<dbReference type="EC" id="2.4.1.-" evidence="13"/>
<dbReference type="GO" id="GO:0000139">
    <property type="term" value="C:Golgi membrane"/>
    <property type="evidence" value="ECO:0007669"/>
    <property type="project" value="UniProtKB-SubCell"/>
</dbReference>
<dbReference type="Pfam" id="PF01762">
    <property type="entry name" value="Galactosyl_T"/>
    <property type="match status" value="1"/>
</dbReference>
<feature type="region of interest" description="Disordered" evidence="14">
    <location>
        <begin position="70"/>
        <end position="92"/>
    </location>
</feature>
<evidence type="ECO:0000313" key="15">
    <source>
        <dbReference type="EMBL" id="KAG5844906.1"/>
    </source>
</evidence>
<dbReference type="FunFam" id="3.90.550.50:FF:000001">
    <property type="entry name" value="Hexosyltransferase"/>
    <property type="match status" value="1"/>
</dbReference>
<dbReference type="GO" id="GO:0006629">
    <property type="term" value="P:lipid metabolic process"/>
    <property type="evidence" value="ECO:0007669"/>
    <property type="project" value="UniProtKB-KW"/>
</dbReference>
<evidence type="ECO:0000256" key="7">
    <source>
        <dbReference type="ARBA" id="ARBA00022968"/>
    </source>
</evidence>
<keyword evidence="12" id="KW-0325">Glycoprotein</keyword>
<accession>A0A9D3M9G7</accession>
<dbReference type="AlphaFoldDB" id="A0A9D3M9G7"/>
<keyword evidence="4 13" id="KW-0328">Glycosyltransferase</keyword>
<keyword evidence="11" id="KW-0472">Membrane</keyword>
<evidence type="ECO:0000313" key="16">
    <source>
        <dbReference type="Proteomes" id="UP001044222"/>
    </source>
</evidence>
<dbReference type="GO" id="GO:0006493">
    <property type="term" value="P:protein O-linked glycosylation"/>
    <property type="evidence" value="ECO:0007669"/>
    <property type="project" value="TreeGrafter"/>
</dbReference>
<dbReference type="Proteomes" id="UP001044222">
    <property type="component" value="Chromosome 7"/>
</dbReference>
<comment type="subcellular location">
    <subcellularLocation>
        <location evidence="1 13">Golgi apparatus membrane</location>
        <topology evidence="1 13">Single-pass type II membrane protein</topology>
    </subcellularLocation>
</comment>
<evidence type="ECO:0000256" key="10">
    <source>
        <dbReference type="ARBA" id="ARBA00023098"/>
    </source>
</evidence>
<evidence type="ECO:0000256" key="9">
    <source>
        <dbReference type="ARBA" id="ARBA00023034"/>
    </source>
</evidence>
<dbReference type="GO" id="GO:0008499">
    <property type="term" value="F:N-acetyl-beta-D-glucosaminide beta-(1,3)-galactosyltransferase activity"/>
    <property type="evidence" value="ECO:0007669"/>
    <property type="project" value="TreeGrafter"/>
</dbReference>
<evidence type="ECO:0000256" key="14">
    <source>
        <dbReference type="SAM" id="MobiDB-lite"/>
    </source>
</evidence>
<organism evidence="15 16">
    <name type="scientific">Anguilla anguilla</name>
    <name type="common">European freshwater eel</name>
    <name type="synonym">Muraena anguilla</name>
    <dbReference type="NCBI Taxonomy" id="7936"/>
    <lineage>
        <taxon>Eukaryota</taxon>
        <taxon>Metazoa</taxon>
        <taxon>Chordata</taxon>
        <taxon>Craniata</taxon>
        <taxon>Vertebrata</taxon>
        <taxon>Euteleostomi</taxon>
        <taxon>Actinopterygii</taxon>
        <taxon>Neopterygii</taxon>
        <taxon>Teleostei</taxon>
        <taxon>Anguilliformes</taxon>
        <taxon>Anguillidae</taxon>
        <taxon>Anguilla</taxon>
    </lineage>
</organism>
<comment type="similarity">
    <text evidence="3 13">Belongs to the glycosyltransferase 31 family.</text>
</comment>
<keyword evidence="10" id="KW-0443">Lipid metabolism</keyword>
<comment type="pathway">
    <text evidence="2">Protein modification; protein glycosylation.</text>
</comment>
<evidence type="ECO:0000256" key="1">
    <source>
        <dbReference type="ARBA" id="ARBA00004323"/>
    </source>
</evidence>
<keyword evidence="16" id="KW-1185">Reference proteome</keyword>
<protein>
    <recommendedName>
        <fullName evidence="13">Hexosyltransferase</fullName>
        <ecNumber evidence="13">2.4.1.-</ecNumber>
    </recommendedName>
</protein>
<keyword evidence="5" id="KW-0808">Transferase</keyword>
<reference evidence="15" key="1">
    <citation type="submission" date="2021-01" db="EMBL/GenBank/DDBJ databases">
        <title>A chromosome-scale assembly of European eel, Anguilla anguilla.</title>
        <authorList>
            <person name="Henkel C."/>
            <person name="Jong-Raadsen S.A."/>
            <person name="Dufour S."/>
            <person name="Weltzien F.-A."/>
            <person name="Palstra A.P."/>
            <person name="Pelster B."/>
            <person name="Spaink H.P."/>
            <person name="Van Den Thillart G.E."/>
            <person name="Jansen H."/>
            <person name="Zahm M."/>
            <person name="Klopp C."/>
            <person name="Cedric C."/>
            <person name="Louis A."/>
            <person name="Berthelot C."/>
            <person name="Parey E."/>
            <person name="Roest Crollius H."/>
            <person name="Montfort J."/>
            <person name="Robinson-Rechavi M."/>
            <person name="Bucao C."/>
            <person name="Bouchez O."/>
            <person name="Gislard M."/>
            <person name="Lluch J."/>
            <person name="Milhes M."/>
            <person name="Lampietro C."/>
            <person name="Lopez Roques C."/>
            <person name="Donnadieu C."/>
            <person name="Braasch I."/>
            <person name="Desvignes T."/>
            <person name="Postlethwait J."/>
            <person name="Bobe J."/>
            <person name="Guiguen Y."/>
            <person name="Dirks R."/>
        </authorList>
    </citation>
    <scope>NUCLEOTIDE SEQUENCE</scope>
    <source>
        <strain evidence="15">Tag_6206</strain>
        <tissue evidence="15">Liver</tissue>
    </source>
</reference>
<evidence type="ECO:0000256" key="4">
    <source>
        <dbReference type="ARBA" id="ARBA00022676"/>
    </source>
</evidence>
<dbReference type="PANTHER" id="PTHR11214">
    <property type="entry name" value="BETA-1,3-N-ACETYLGLUCOSAMINYLTRANSFERASE"/>
    <property type="match status" value="1"/>
</dbReference>
<gene>
    <name evidence="15" type="ORF">ANANG_G00133130</name>
</gene>
<evidence type="ECO:0000256" key="2">
    <source>
        <dbReference type="ARBA" id="ARBA00004922"/>
    </source>
</evidence>
<keyword evidence="8" id="KW-1133">Transmembrane helix</keyword>
<dbReference type="EMBL" id="JAFIRN010000007">
    <property type="protein sequence ID" value="KAG5844906.1"/>
    <property type="molecule type" value="Genomic_DNA"/>
</dbReference>
<sequence length="389" mass="44027">MGLPGAWRSISPYQNLINPGSCKVLEGRRPCSPYSCGLSMVLLLVTGTCIFLCVTDRSLLSEQWGQVSREWSGPNPAAPTAPSQNTEPHTEPHVDVHTEVHAKFQWEAPGPYHVAYPRSYIFTLDEPDACREEDPFLVLIVPVAAKNLLARGAIRRTWGNESLVLGKTVRLFFLLGLPSGKGSERLQADVEKEREEHRDLLQSNFLDSYRNLTIKTMMMLEWVASRCRNASYAMKVDSDVFLNVQNLVKMLLDPKTPRQDYITGMVTRHSVVVRNPNSKWYMPVDVYPDATYPPYPLGMGYVFSTDLPQKLVDVSRRIRPLYIEDVHIAMCLKQLGIVPTDPPSRSLFKAYMPSRFNRCHYASVITTILDGPARLLQYWSDLQKPAPPC</sequence>
<dbReference type="InterPro" id="IPR002659">
    <property type="entry name" value="Glyco_trans_31"/>
</dbReference>
<name>A0A9D3M9G7_ANGAN</name>
<evidence type="ECO:0000256" key="6">
    <source>
        <dbReference type="ARBA" id="ARBA00022692"/>
    </source>
</evidence>
<evidence type="ECO:0000256" key="5">
    <source>
        <dbReference type="ARBA" id="ARBA00022679"/>
    </source>
</evidence>
<evidence type="ECO:0000256" key="8">
    <source>
        <dbReference type="ARBA" id="ARBA00022989"/>
    </source>
</evidence>
<evidence type="ECO:0000256" key="13">
    <source>
        <dbReference type="RuleBase" id="RU363063"/>
    </source>
</evidence>
<proteinExistence type="inferred from homology"/>
<keyword evidence="9 13" id="KW-0333">Golgi apparatus</keyword>
<keyword evidence="7" id="KW-0735">Signal-anchor</keyword>